<reference evidence="2 3" key="1">
    <citation type="submission" date="2019-08" db="EMBL/GenBank/DDBJ databases">
        <title>Whole genome of Aphis craccivora.</title>
        <authorList>
            <person name="Voronova N.V."/>
            <person name="Shulinski R.S."/>
            <person name="Bandarenka Y.V."/>
            <person name="Zhorov D.G."/>
            <person name="Warner D."/>
        </authorList>
    </citation>
    <scope>NUCLEOTIDE SEQUENCE [LARGE SCALE GENOMIC DNA]</scope>
    <source>
        <strain evidence="2">180601</strain>
        <tissue evidence="2">Whole Body</tissue>
    </source>
</reference>
<accession>A0A6G0ZNL5</accession>
<dbReference type="AlphaFoldDB" id="A0A6G0ZNL5"/>
<proteinExistence type="predicted"/>
<evidence type="ECO:0000256" key="1">
    <source>
        <dbReference type="SAM" id="MobiDB-lite"/>
    </source>
</evidence>
<organism evidence="2 3">
    <name type="scientific">Aphis craccivora</name>
    <name type="common">Cowpea aphid</name>
    <dbReference type="NCBI Taxonomy" id="307492"/>
    <lineage>
        <taxon>Eukaryota</taxon>
        <taxon>Metazoa</taxon>
        <taxon>Ecdysozoa</taxon>
        <taxon>Arthropoda</taxon>
        <taxon>Hexapoda</taxon>
        <taxon>Insecta</taxon>
        <taxon>Pterygota</taxon>
        <taxon>Neoptera</taxon>
        <taxon>Paraneoptera</taxon>
        <taxon>Hemiptera</taxon>
        <taxon>Sternorrhyncha</taxon>
        <taxon>Aphidomorpha</taxon>
        <taxon>Aphidoidea</taxon>
        <taxon>Aphididae</taxon>
        <taxon>Aphidini</taxon>
        <taxon>Aphis</taxon>
        <taxon>Aphis</taxon>
    </lineage>
</organism>
<sequence>MLNIISFSLNLQIQQQIGLRIGDYLYLGDLEILSRKSIIVVVVVVVAGTDRRLLLFADSDSSKTLILSLLLASHSALLLLLRCGSGCGVCRGRLVATLRRTDAFPRVTVGRAIAQRTFVDEIKVPRPRIGRGSRAQLSVQPRPRLRRIGRRTEQNAPHAQHGRFASDRRGSVVVVVDAGAVVVVVVVVDVAQGIGFGHEHSPAVVDGTSTVGGRPRHAIRNGHG</sequence>
<name>A0A6G0ZNL5_APHCR</name>
<evidence type="ECO:0000313" key="2">
    <source>
        <dbReference type="EMBL" id="KAF0772838.1"/>
    </source>
</evidence>
<comment type="caution">
    <text evidence="2">The sequence shown here is derived from an EMBL/GenBank/DDBJ whole genome shotgun (WGS) entry which is preliminary data.</text>
</comment>
<gene>
    <name evidence="2" type="ORF">FWK35_00002944</name>
</gene>
<feature type="region of interest" description="Disordered" evidence="1">
    <location>
        <begin position="199"/>
        <end position="224"/>
    </location>
</feature>
<feature type="region of interest" description="Disordered" evidence="1">
    <location>
        <begin position="131"/>
        <end position="164"/>
    </location>
</feature>
<dbReference type="Proteomes" id="UP000478052">
    <property type="component" value="Unassembled WGS sequence"/>
</dbReference>
<dbReference type="EMBL" id="VUJU01000127">
    <property type="protein sequence ID" value="KAF0772838.1"/>
    <property type="molecule type" value="Genomic_DNA"/>
</dbReference>
<feature type="compositionally biased region" description="Basic residues" evidence="1">
    <location>
        <begin position="214"/>
        <end position="224"/>
    </location>
</feature>
<keyword evidence="3" id="KW-1185">Reference proteome</keyword>
<evidence type="ECO:0000313" key="3">
    <source>
        <dbReference type="Proteomes" id="UP000478052"/>
    </source>
</evidence>
<protein>
    <submittedName>
        <fullName evidence="2">Uncharacterized protein</fullName>
    </submittedName>
</protein>